<sequence length="139" mass="16110">MSELSTQQQLKIQKAIRQAEDHLVTWIQDALDNRRSYGKLEESQFRNLVRVADTTESTEVIKNFLHYQVGRDEKWGRGQNSLAETIVSDINTRIKQKAKDIAKDAKSDDVNSIFLELTRRYLGYGARYLTYKLKGENQA</sequence>
<dbReference type="HOGENOM" id="CLU_1873355_0_0_3"/>
<gene>
    <name evidence="1" type="ordered locus">Anacy_4218</name>
</gene>
<evidence type="ECO:0008006" key="3">
    <source>
        <dbReference type="Google" id="ProtNLM"/>
    </source>
</evidence>
<evidence type="ECO:0000313" key="2">
    <source>
        <dbReference type="Proteomes" id="UP000010474"/>
    </source>
</evidence>
<accession>K9ZK15</accession>
<name>K9ZK15_ANACC</name>
<protein>
    <recommendedName>
        <fullName evidence="3">CRISPR type III A-associated protein Csm2</fullName>
    </recommendedName>
</protein>
<dbReference type="RefSeq" id="WP_015216200.1">
    <property type="nucleotide sequence ID" value="NC_019771.1"/>
</dbReference>
<dbReference type="KEGG" id="acy:Anacy_4218"/>
<evidence type="ECO:0000313" key="1">
    <source>
        <dbReference type="EMBL" id="AFZ59583.1"/>
    </source>
</evidence>
<dbReference type="Proteomes" id="UP000010474">
    <property type="component" value="Chromosome"/>
</dbReference>
<keyword evidence="2" id="KW-1185">Reference proteome</keyword>
<dbReference type="AlphaFoldDB" id="K9ZK15"/>
<dbReference type="eggNOG" id="ENOG5031CSC">
    <property type="taxonomic scope" value="Bacteria"/>
</dbReference>
<dbReference type="PATRIC" id="fig|272123.3.peg.4594"/>
<dbReference type="OrthoDB" id="573902at2"/>
<reference evidence="2" key="1">
    <citation type="journal article" date="2013" name="Proc. Natl. Acad. Sci. U.S.A.">
        <title>Improving the coverage of the cyanobacterial phylum using diversity-driven genome sequencing.</title>
        <authorList>
            <person name="Shih P.M."/>
            <person name="Wu D."/>
            <person name="Latifi A."/>
            <person name="Axen S.D."/>
            <person name="Fewer D.P."/>
            <person name="Talla E."/>
            <person name="Calteau A."/>
            <person name="Cai F."/>
            <person name="Tandeau de Marsac N."/>
            <person name="Rippka R."/>
            <person name="Herdman M."/>
            <person name="Sivonen K."/>
            <person name="Coursin T."/>
            <person name="Laurent T."/>
            <person name="Goodwin L."/>
            <person name="Nolan M."/>
            <person name="Davenport K.W."/>
            <person name="Han C.S."/>
            <person name="Rubin E.M."/>
            <person name="Eisen J.A."/>
            <person name="Woyke T."/>
            <person name="Gugger M."/>
            <person name="Kerfeld C.A."/>
        </authorList>
    </citation>
    <scope>NUCLEOTIDE SEQUENCE [LARGE SCALE GENOMIC DNA]</scope>
    <source>
        <strain evidence="2">ATCC 27899 / PCC 7122</strain>
    </source>
</reference>
<proteinExistence type="predicted"/>
<dbReference type="EMBL" id="CP003659">
    <property type="protein sequence ID" value="AFZ59583.1"/>
    <property type="molecule type" value="Genomic_DNA"/>
</dbReference>
<organism evidence="1 2">
    <name type="scientific">Anabaena cylindrica (strain ATCC 27899 / PCC 7122)</name>
    <dbReference type="NCBI Taxonomy" id="272123"/>
    <lineage>
        <taxon>Bacteria</taxon>
        <taxon>Bacillati</taxon>
        <taxon>Cyanobacteriota</taxon>
        <taxon>Cyanophyceae</taxon>
        <taxon>Nostocales</taxon>
        <taxon>Nostocaceae</taxon>
        <taxon>Anabaena</taxon>
    </lineage>
</organism>
<dbReference type="STRING" id="272123.Anacy_4218"/>